<dbReference type="SMR" id="A2FIK3"/>
<dbReference type="OrthoDB" id="10671020at2759"/>
<reference evidence="2" key="1">
    <citation type="submission" date="2006-10" db="EMBL/GenBank/DDBJ databases">
        <authorList>
            <person name="Amadeo P."/>
            <person name="Zhao Q."/>
            <person name="Wortman J."/>
            <person name="Fraser-Liggett C."/>
            <person name="Carlton J."/>
        </authorList>
    </citation>
    <scope>NUCLEOTIDE SEQUENCE</scope>
    <source>
        <strain evidence="2">G3</strain>
    </source>
</reference>
<evidence type="ECO:0000256" key="1">
    <source>
        <dbReference type="SAM" id="MobiDB-lite"/>
    </source>
</evidence>
<dbReference type="GO" id="GO:0003756">
    <property type="term" value="F:protein disulfide isomerase activity"/>
    <property type="evidence" value="ECO:0000318"/>
    <property type="project" value="GO_Central"/>
</dbReference>
<dbReference type="AlphaFoldDB" id="A2FIK3"/>
<dbReference type="VEuPathDB" id="TrichDB:TVAG_149700"/>
<dbReference type="GO" id="GO:0034976">
    <property type="term" value="P:response to endoplasmic reticulum stress"/>
    <property type="evidence" value="ECO:0000318"/>
    <property type="project" value="GO_Central"/>
</dbReference>
<dbReference type="KEGG" id="tva:4752998"/>
<dbReference type="GO" id="GO:0005783">
    <property type="term" value="C:endoplasmic reticulum"/>
    <property type="evidence" value="ECO:0000318"/>
    <property type="project" value="GO_Central"/>
</dbReference>
<reference evidence="2" key="2">
    <citation type="journal article" date="2007" name="Science">
        <title>Draft genome sequence of the sexually transmitted pathogen Trichomonas vaginalis.</title>
        <authorList>
            <person name="Carlton J.M."/>
            <person name="Hirt R.P."/>
            <person name="Silva J.C."/>
            <person name="Delcher A.L."/>
            <person name="Schatz M."/>
            <person name="Zhao Q."/>
            <person name="Wortman J.R."/>
            <person name="Bidwell S.L."/>
            <person name="Alsmark U.C.M."/>
            <person name="Besteiro S."/>
            <person name="Sicheritz-Ponten T."/>
            <person name="Noel C.J."/>
            <person name="Dacks J.B."/>
            <person name="Foster P.G."/>
            <person name="Simillion C."/>
            <person name="Van de Peer Y."/>
            <person name="Miranda-Saavedra D."/>
            <person name="Barton G.J."/>
            <person name="Westrop G.D."/>
            <person name="Mueller S."/>
            <person name="Dessi D."/>
            <person name="Fiori P.L."/>
            <person name="Ren Q."/>
            <person name="Paulsen I."/>
            <person name="Zhang H."/>
            <person name="Bastida-Corcuera F.D."/>
            <person name="Simoes-Barbosa A."/>
            <person name="Brown M.T."/>
            <person name="Hayes R.D."/>
            <person name="Mukherjee M."/>
            <person name="Okumura C.Y."/>
            <person name="Schneider R."/>
            <person name="Smith A.J."/>
            <person name="Vanacova S."/>
            <person name="Villalvazo M."/>
            <person name="Haas B.J."/>
            <person name="Pertea M."/>
            <person name="Feldblyum T.V."/>
            <person name="Utterback T.R."/>
            <person name="Shu C.L."/>
            <person name="Osoegawa K."/>
            <person name="de Jong P.J."/>
            <person name="Hrdy I."/>
            <person name="Horvathova L."/>
            <person name="Zubacova Z."/>
            <person name="Dolezal P."/>
            <person name="Malik S.B."/>
            <person name="Logsdon J.M. Jr."/>
            <person name="Henze K."/>
            <person name="Gupta A."/>
            <person name="Wang C.C."/>
            <person name="Dunne R.L."/>
            <person name="Upcroft J.A."/>
            <person name="Upcroft P."/>
            <person name="White O."/>
            <person name="Salzberg S.L."/>
            <person name="Tang P."/>
            <person name="Chiu C.-H."/>
            <person name="Lee Y.-S."/>
            <person name="Embley T.M."/>
            <person name="Coombs G.H."/>
            <person name="Mottram J.C."/>
            <person name="Tachezy J."/>
            <person name="Fraser-Liggett C.M."/>
            <person name="Johnson P.J."/>
        </authorList>
    </citation>
    <scope>NUCLEOTIDE SEQUENCE [LARGE SCALE GENOMIC DNA]</scope>
    <source>
        <strain evidence="2">G3</strain>
    </source>
</reference>
<dbReference type="GO" id="GO:0006457">
    <property type="term" value="P:protein folding"/>
    <property type="evidence" value="ECO:0000318"/>
    <property type="project" value="GO_Central"/>
</dbReference>
<feature type="compositionally biased region" description="Basic residues" evidence="1">
    <location>
        <begin position="502"/>
        <end position="512"/>
    </location>
</feature>
<protein>
    <submittedName>
        <fullName evidence="2">Uncharacterized protein</fullName>
    </submittedName>
</protein>
<organism evidence="2 3">
    <name type="scientific">Trichomonas vaginalis (strain ATCC PRA-98 / G3)</name>
    <dbReference type="NCBI Taxonomy" id="412133"/>
    <lineage>
        <taxon>Eukaryota</taxon>
        <taxon>Metamonada</taxon>
        <taxon>Parabasalia</taxon>
        <taxon>Trichomonadida</taxon>
        <taxon>Trichomonadidae</taxon>
        <taxon>Trichomonas</taxon>
    </lineage>
</organism>
<dbReference type="RefSeq" id="XP_001308182.1">
    <property type="nucleotide sequence ID" value="XM_001308181.1"/>
</dbReference>
<proteinExistence type="predicted"/>
<sequence>MSATGTESFIDEFSKLSAIFTHDVKFCVLTTQKAKKIYKKYAQFLPQLSFFTDGEIAYSIPYPTTEMELIYAVGIYLRKNTPIFDDSKKLLNAIPDTQFTIISPTSILEDSQALINEIQENVGSFNVFGATENVFKDLGFSDDKVCLYRRKDKKILQIDNISNILEFTETSFYPKVDKHMATMFQDFVGLLCVNETATEEQKNFISDLGDKYREITFGIIKDSELENIHAMTNGKTRQLPCFILYNWFDYIFFPVQYNLSHVEGLINRVLDGQVELNFPSESIPKNQSKLLATKVVGMTYESFVEDPNYDTVIFYIGEDGTGIDFANKFAKFLNNNNVSGIKVGYILTGLNSCPRLFPRLVFEPQVNFFPKINKTENHTHFGSLTPYGLLEGLKRVSSENISLNNSIFSYSQEIKYLIDLVQEWPDLLQDDQPFAEEFMLHRGRQLGLGDDLDTIITSLEDSVDNVIAGFDDSKFVLKEIEDDDYMKVIKGQQVSDEEKKEHNHKKHHHRHH</sequence>
<dbReference type="EMBL" id="DS113815">
    <property type="protein sequence ID" value="EAX95252.1"/>
    <property type="molecule type" value="Genomic_DNA"/>
</dbReference>
<keyword evidence="3" id="KW-1185">Reference proteome</keyword>
<dbReference type="InParanoid" id="A2FIK3"/>
<evidence type="ECO:0000313" key="3">
    <source>
        <dbReference type="Proteomes" id="UP000001542"/>
    </source>
</evidence>
<feature type="region of interest" description="Disordered" evidence="1">
    <location>
        <begin position="491"/>
        <end position="512"/>
    </location>
</feature>
<dbReference type="VEuPathDB" id="TrichDB:TVAGG3_0360660"/>
<evidence type="ECO:0000313" key="2">
    <source>
        <dbReference type="EMBL" id="EAX95252.1"/>
    </source>
</evidence>
<gene>
    <name evidence="2" type="ORF">TVAG_149700</name>
</gene>
<dbReference type="Proteomes" id="UP000001542">
    <property type="component" value="Unassembled WGS sequence"/>
</dbReference>
<accession>A2FIK3</accession>
<name>A2FIK3_TRIV3</name>